<sequence length="76" mass="8837">MRFLVEAFDIETDFQAFVIELPQGCDEQIKAIMGWKEEPQGWEGYDLSQPQMQAIEKLVGRSIADRSFYFQLTCNV</sequence>
<dbReference type="Proteomes" id="UP000282760">
    <property type="component" value="Chromosome"/>
</dbReference>
<accession>A0A3T0JTF4</accession>
<protein>
    <recommendedName>
        <fullName evidence="1">DUF7683 domain-containing protein</fullName>
    </recommendedName>
</protein>
<evidence type="ECO:0000313" key="2">
    <source>
        <dbReference type="EMBL" id="AZV26718.1"/>
    </source>
</evidence>
<evidence type="ECO:0000259" key="1">
    <source>
        <dbReference type="Pfam" id="PF24731"/>
    </source>
</evidence>
<organism evidence="2 3">
    <name type="scientific">Pseudomonas syringae</name>
    <dbReference type="NCBI Taxonomy" id="317"/>
    <lineage>
        <taxon>Bacteria</taxon>
        <taxon>Pseudomonadati</taxon>
        <taxon>Pseudomonadota</taxon>
        <taxon>Gammaproteobacteria</taxon>
        <taxon>Pseudomonadales</taxon>
        <taxon>Pseudomonadaceae</taxon>
        <taxon>Pseudomonas</taxon>
    </lineage>
</organism>
<dbReference type="AlphaFoldDB" id="A0A3T0JTF4"/>
<dbReference type="EMBL" id="CP024646">
    <property type="protein sequence ID" value="AZV26718.1"/>
    <property type="molecule type" value="Genomic_DNA"/>
</dbReference>
<name>A0A3T0JTF4_PSESX</name>
<feature type="domain" description="DUF7683" evidence="1">
    <location>
        <begin position="4"/>
        <end position="73"/>
    </location>
</feature>
<evidence type="ECO:0000313" key="3">
    <source>
        <dbReference type="Proteomes" id="UP000282760"/>
    </source>
</evidence>
<reference evidence="2 3" key="1">
    <citation type="submission" date="2017-11" db="EMBL/GenBank/DDBJ databases">
        <title>Effect of PGPRs.</title>
        <authorList>
            <person name="Oliva R."/>
            <person name="Nong J."/>
            <person name="Roman V."/>
        </authorList>
    </citation>
    <scope>NUCLEOTIDE SEQUENCE [LARGE SCALE GENOMIC DNA]</scope>
    <source>
        <strain evidence="2">Inb918</strain>
    </source>
</reference>
<dbReference type="InterPro" id="IPR056100">
    <property type="entry name" value="DUF7683"/>
</dbReference>
<gene>
    <name evidence="2" type="ORF">CT157_12090</name>
</gene>
<proteinExistence type="predicted"/>
<dbReference type="Pfam" id="PF24731">
    <property type="entry name" value="DUF7683"/>
    <property type="match status" value="1"/>
</dbReference>